<comment type="caution">
    <text evidence="1">The sequence shown here is derived from an EMBL/GenBank/DDBJ whole genome shotgun (WGS) entry which is preliminary data.</text>
</comment>
<sequence>MWFSPADSMQYVNKSPLGENISRPGLSGWDKELVVSNLSRVTASRISIPPYDTLATAMNLLHGDQAVTQILLACLKVVAFESHVVGIPYTSLTKGLAYGSYTMDVLGDNGTAECTDDPKEHGHKLEAVIDNIKGWKSLTVIDSVKGWRSLTQCLQVHSELLAKTRSCLFIDKVFVPRLACIFQSRVDVLLGPFLQVLHLRVGNGVWEFAHVLFQYFIHQLKAAFNDFMVMMGREDIKSLAGALSWISDEVRKGFVEGLDWVIIVSLEDERMN</sequence>
<reference evidence="1" key="1">
    <citation type="journal article" date="2020" name="Nat. Commun.">
        <title>Large-scale genome sequencing of mycorrhizal fungi provides insights into the early evolution of symbiotic traits.</title>
        <authorList>
            <person name="Miyauchi S."/>
            <person name="Kiss E."/>
            <person name="Kuo A."/>
            <person name="Drula E."/>
            <person name="Kohler A."/>
            <person name="Sanchez-Garcia M."/>
            <person name="Morin E."/>
            <person name="Andreopoulos B."/>
            <person name="Barry K.W."/>
            <person name="Bonito G."/>
            <person name="Buee M."/>
            <person name="Carver A."/>
            <person name="Chen C."/>
            <person name="Cichocki N."/>
            <person name="Clum A."/>
            <person name="Culley D."/>
            <person name="Crous P.W."/>
            <person name="Fauchery L."/>
            <person name="Girlanda M."/>
            <person name="Hayes R.D."/>
            <person name="Keri Z."/>
            <person name="LaButti K."/>
            <person name="Lipzen A."/>
            <person name="Lombard V."/>
            <person name="Magnuson J."/>
            <person name="Maillard F."/>
            <person name="Murat C."/>
            <person name="Nolan M."/>
            <person name="Ohm R.A."/>
            <person name="Pangilinan J."/>
            <person name="Pereira M.F."/>
            <person name="Perotto S."/>
            <person name="Peter M."/>
            <person name="Pfister S."/>
            <person name="Riley R."/>
            <person name="Sitrit Y."/>
            <person name="Stielow J.B."/>
            <person name="Szollosi G."/>
            <person name="Zifcakova L."/>
            <person name="Stursova M."/>
            <person name="Spatafora J.W."/>
            <person name="Tedersoo L."/>
            <person name="Vaario L.M."/>
            <person name="Yamada A."/>
            <person name="Yan M."/>
            <person name="Wang P."/>
            <person name="Xu J."/>
            <person name="Bruns T."/>
            <person name="Baldrian P."/>
            <person name="Vilgalys R."/>
            <person name="Dunand C."/>
            <person name="Henrissat B."/>
            <person name="Grigoriev I.V."/>
            <person name="Hibbett D."/>
            <person name="Nagy L.G."/>
            <person name="Martin F.M."/>
        </authorList>
    </citation>
    <scope>NUCLEOTIDE SEQUENCE</scope>
    <source>
        <strain evidence="1">UH-Tt-Lm1</strain>
    </source>
</reference>
<accession>A0A9P6HNQ5</accession>
<keyword evidence="2" id="KW-1185">Reference proteome</keyword>
<proteinExistence type="predicted"/>
<gene>
    <name evidence="1" type="ORF">BJ322DRAFT_1215246</name>
</gene>
<evidence type="ECO:0000313" key="2">
    <source>
        <dbReference type="Proteomes" id="UP000736335"/>
    </source>
</evidence>
<name>A0A9P6HNQ5_9AGAM</name>
<dbReference type="Proteomes" id="UP000736335">
    <property type="component" value="Unassembled WGS sequence"/>
</dbReference>
<protein>
    <submittedName>
        <fullName evidence="1">Uncharacterized protein</fullName>
    </submittedName>
</protein>
<organism evidence="1 2">
    <name type="scientific">Thelephora terrestris</name>
    <dbReference type="NCBI Taxonomy" id="56493"/>
    <lineage>
        <taxon>Eukaryota</taxon>
        <taxon>Fungi</taxon>
        <taxon>Dikarya</taxon>
        <taxon>Basidiomycota</taxon>
        <taxon>Agaricomycotina</taxon>
        <taxon>Agaricomycetes</taxon>
        <taxon>Thelephorales</taxon>
        <taxon>Thelephoraceae</taxon>
        <taxon>Thelephora</taxon>
    </lineage>
</organism>
<evidence type="ECO:0000313" key="1">
    <source>
        <dbReference type="EMBL" id="KAF9791908.1"/>
    </source>
</evidence>
<dbReference type="AlphaFoldDB" id="A0A9P6HNQ5"/>
<dbReference type="EMBL" id="WIUZ02000001">
    <property type="protein sequence ID" value="KAF9791908.1"/>
    <property type="molecule type" value="Genomic_DNA"/>
</dbReference>
<reference evidence="1" key="2">
    <citation type="submission" date="2020-11" db="EMBL/GenBank/DDBJ databases">
        <authorList>
            <consortium name="DOE Joint Genome Institute"/>
            <person name="Kuo A."/>
            <person name="Miyauchi S."/>
            <person name="Kiss E."/>
            <person name="Drula E."/>
            <person name="Kohler A."/>
            <person name="Sanchez-Garcia M."/>
            <person name="Andreopoulos B."/>
            <person name="Barry K.W."/>
            <person name="Bonito G."/>
            <person name="Buee M."/>
            <person name="Carver A."/>
            <person name="Chen C."/>
            <person name="Cichocki N."/>
            <person name="Clum A."/>
            <person name="Culley D."/>
            <person name="Crous P.W."/>
            <person name="Fauchery L."/>
            <person name="Girlanda M."/>
            <person name="Hayes R."/>
            <person name="Keri Z."/>
            <person name="Labutti K."/>
            <person name="Lipzen A."/>
            <person name="Lombard V."/>
            <person name="Magnuson J."/>
            <person name="Maillard F."/>
            <person name="Morin E."/>
            <person name="Murat C."/>
            <person name="Nolan M."/>
            <person name="Ohm R."/>
            <person name="Pangilinan J."/>
            <person name="Pereira M."/>
            <person name="Perotto S."/>
            <person name="Peter M."/>
            <person name="Riley R."/>
            <person name="Sitrit Y."/>
            <person name="Stielow B."/>
            <person name="Szollosi G."/>
            <person name="Zifcakova L."/>
            <person name="Stursova M."/>
            <person name="Spatafora J.W."/>
            <person name="Tedersoo L."/>
            <person name="Vaario L.-M."/>
            <person name="Yamada A."/>
            <person name="Yan M."/>
            <person name="Wang P."/>
            <person name="Xu J."/>
            <person name="Bruns T."/>
            <person name="Baldrian P."/>
            <person name="Vilgalys R."/>
            <person name="Henrissat B."/>
            <person name="Grigoriev I.V."/>
            <person name="Hibbett D."/>
            <person name="Nagy L.G."/>
            <person name="Martin F.M."/>
        </authorList>
    </citation>
    <scope>NUCLEOTIDE SEQUENCE</scope>
    <source>
        <strain evidence="1">UH-Tt-Lm1</strain>
    </source>
</reference>